<reference evidence="2 3" key="1">
    <citation type="submission" date="2016-11" db="EMBL/GenBank/DDBJ databases">
        <authorList>
            <consortium name="Pathogen Informatics"/>
        </authorList>
    </citation>
    <scope>NUCLEOTIDE SEQUENCE [LARGE SCALE GENOMIC DNA]</scope>
    <source>
        <strain evidence="2 3">1168</strain>
    </source>
</reference>
<dbReference type="Proteomes" id="UP000190366">
    <property type="component" value="Unassembled WGS sequence"/>
</dbReference>
<feature type="region of interest" description="Disordered" evidence="1">
    <location>
        <begin position="212"/>
        <end position="304"/>
    </location>
</feature>
<dbReference type="EMBL" id="FVQL01000001">
    <property type="protein sequence ID" value="SKZ47145.1"/>
    <property type="molecule type" value="Genomic_DNA"/>
</dbReference>
<proteinExistence type="predicted"/>
<name>A0AB38DM14_9MYCO</name>
<evidence type="ECO:0000313" key="2">
    <source>
        <dbReference type="EMBL" id="SKZ47145.1"/>
    </source>
</evidence>
<protein>
    <submittedName>
        <fullName evidence="2">Uncharacterized protein</fullName>
    </submittedName>
</protein>
<sequence length="500" mass="52458">MPLPPLDEFMAIDPNSYLEHVPGWGAEMQSLVSDFTEYKSGVYAPGGTDWWGKTATAAQDKAGEDAKAVTSIHDTVEGLVSEVTAAVTYGVVPPLTNGHNIVDNIRRIDGATVNQDYTVTYTPPDDMSDEQADANTKTIAAAASELKSSVDSWFSASQGVADKIHSAEAQIAGAINLSAVGANGHTAVRSAVAATNPQAFAPTEVQKLLSGDPAATTPAGVGGMTDTLSRLPQTPDQPGVPLKDKLGKPDIPIPEQELFKKDKEYGTQTGKGVDKSPEGRNTTPTGTTKGKSFGDQTKIGDGKGPTVWKGDAGEHGDQVNHWEREGHFLGGDYKLESDQLSYRAGADAEVKKDSLGAKEHAGAYLIDNKGSIHWDLGENGDQGRIEAKIFGNAGVDEYGGAGAVAEKGTQLQGGAMLGVHTGQELNYNGHGLEAKAGVEEWAGAGAGAHLTFAETEDHKWKIGGSWGVALGIGAKPGFEITVDPKEFGGELAKLWQWVNN</sequence>
<feature type="compositionally biased region" description="Polar residues" evidence="1">
    <location>
        <begin position="279"/>
        <end position="290"/>
    </location>
</feature>
<evidence type="ECO:0000313" key="3">
    <source>
        <dbReference type="Proteomes" id="UP000190366"/>
    </source>
</evidence>
<evidence type="ECO:0000256" key="1">
    <source>
        <dbReference type="SAM" id="MobiDB-lite"/>
    </source>
</evidence>
<dbReference type="AlphaFoldDB" id="A0AB38DM14"/>
<accession>A0AB38DM14</accession>
<feature type="compositionally biased region" description="Polar residues" evidence="1">
    <location>
        <begin position="226"/>
        <end position="236"/>
    </location>
</feature>
<gene>
    <name evidence="2" type="ORF">SAMEA2275630_04894</name>
</gene>
<comment type="caution">
    <text evidence="2">The sequence shown here is derived from an EMBL/GenBank/DDBJ whole genome shotgun (WGS) entry which is preliminary data.</text>
</comment>
<organism evidence="2 3">
    <name type="scientific">Mycobacteroides abscessus subsp. massiliense</name>
    <dbReference type="NCBI Taxonomy" id="1962118"/>
    <lineage>
        <taxon>Bacteria</taxon>
        <taxon>Bacillati</taxon>
        <taxon>Actinomycetota</taxon>
        <taxon>Actinomycetes</taxon>
        <taxon>Mycobacteriales</taxon>
        <taxon>Mycobacteriaceae</taxon>
        <taxon>Mycobacteroides</taxon>
        <taxon>Mycobacteroides abscessus</taxon>
    </lineage>
</organism>